<gene>
    <name evidence="2" type="ORF">CYY_009338</name>
</gene>
<reference evidence="2" key="1">
    <citation type="submission" date="2020-01" db="EMBL/GenBank/DDBJ databases">
        <title>Development of genomics and gene disruption for Polysphondylium violaceum indicates a role for the polyketide synthase stlB in stalk morphogenesis.</title>
        <authorList>
            <person name="Narita B."/>
            <person name="Kawabe Y."/>
            <person name="Kin K."/>
            <person name="Saito T."/>
            <person name="Gibbs R."/>
            <person name="Kuspa A."/>
            <person name="Muzny D."/>
            <person name="Queller D."/>
            <person name="Richards S."/>
            <person name="Strassman J."/>
            <person name="Sucgang R."/>
            <person name="Worley K."/>
            <person name="Schaap P."/>
        </authorList>
    </citation>
    <scope>NUCLEOTIDE SEQUENCE</scope>
    <source>
        <strain evidence="2">QSvi11</strain>
    </source>
</reference>
<proteinExistence type="predicted"/>
<comment type="caution">
    <text evidence="2">The sequence shown here is derived from an EMBL/GenBank/DDBJ whole genome shotgun (WGS) entry which is preliminary data.</text>
</comment>
<protein>
    <submittedName>
        <fullName evidence="2">Uncharacterized protein</fullName>
    </submittedName>
</protein>
<organism evidence="2 3">
    <name type="scientific">Polysphondylium violaceum</name>
    <dbReference type="NCBI Taxonomy" id="133409"/>
    <lineage>
        <taxon>Eukaryota</taxon>
        <taxon>Amoebozoa</taxon>
        <taxon>Evosea</taxon>
        <taxon>Eumycetozoa</taxon>
        <taxon>Dictyostelia</taxon>
        <taxon>Dictyosteliales</taxon>
        <taxon>Dictyosteliaceae</taxon>
        <taxon>Polysphondylium</taxon>
    </lineage>
</organism>
<dbReference type="Proteomes" id="UP000695562">
    <property type="component" value="Unassembled WGS sequence"/>
</dbReference>
<feature type="region of interest" description="Disordered" evidence="1">
    <location>
        <begin position="1"/>
        <end position="29"/>
    </location>
</feature>
<evidence type="ECO:0000313" key="3">
    <source>
        <dbReference type="Proteomes" id="UP000695562"/>
    </source>
</evidence>
<evidence type="ECO:0000313" key="2">
    <source>
        <dbReference type="EMBL" id="KAF2069339.1"/>
    </source>
</evidence>
<name>A0A8J4PLM0_9MYCE</name>
<dbReference type="EMBL" id="AJWJ01000683">
    <property type="protein sequence ID" value="KAF2069339.1"/>
    <property type="molecule type" value="Genomic_DNA"/>
</dbReference>
<feature type="non-terminal residue" evidence="2">
    <location>
        <position position="29"/>
    </location>
</feature>
<sequence length="29" mass="3094">MATVDNTQQNNVAEPTNNSTESTPVESSQ</sequence>
<evidence type="ECO:0000256" key="1">
    <source>
        <dbReference type="SAM" id="MobiDB-lite"/>
    </source>
</evidence>
<dbReference type="AlphaFoldDB" id="A0A8J4PLM0"/>
<keyword evidence="3" id="KW-1185">Reference proteome</keyword>
<accession>A0A8J4PLM0</accession>